<evidence type="ECO:0000256" key="3">
    <source>
        <dbReference type="PROSITE-ProRule" id="PRU00339"/>
    </source>
</evidence>
<feature type="repeat" description="TPR" evidence="3">
    <location>
        <begin position="530"/>
        <end position="563"/>
    </location>
</feature>
<dbReference type="PANTHER" id="PTHR44858">
    <property type="entry name" value="TETRATRICOPEPTIDE REPEAT PROTEIN 6"/>
    <property type="match status" value="1"/>
</dbReference>
<feature type="repeat" description="TPR" evidence="3">
    <location>
        <begin position="564"/>
        <end position="597"/>
    </location>
</feature>
<dbReference type="InterPro" id="IPR011990">
    <property type="entry name" value="TPR-like_helical_dom_sf"/>
</dbReference>
<keyword evidence="5" id="KW-1185">Reference proteome</keyword>
<proteinExistence type="predicted"/>
<dbReference type="Proteomes" id="UP001521150">
    <property type="component" value="Unassembled WGS sequence"/>
</dbReference>
<dbReference type="InterPro" id="IPR027417">
    <property type="entry name" value="P-loop_NTPase"/>
</dbReference>
<protein>
    <submittedName>
        <fullName evidence="4">Tetratricopeptide repeat protein</fullName>
    </submittedName>
</protein>
<keyword evidence="1" id="KW-0677">Repeat</keyword>
<comment type="caution">
    <text evidence="4">The sequence shown here is derived from an EMBL/GenBank/DDBJ whole genome shotgun (WGS) entry which is preliminary data.</text>
</comment>
<name>A0ABS8ZTQ5_9PSEU</name>
<dbReference type="InterPro" id="IPR019734">
    <property type="entry name" value="TPR_rpt"/>
</dbReference>
<dbReference type="InterPro" id="IPR050498">
    <property type="entry name" value="Ycf3"/>
</dbReference>
<reference evidence="4 5" key="1">
    <citation type="submission" date="2021-12" db="EMBL/GenBank/DDBJ databases">
        <title>Genome sequence of Kibdelosporangium philippinense ATCC 49844.</title>
        <authorList>
            <person name="Fedorov E.A."/>
            <person name="Omeragic M."/>
            <person name="Shalygina K.F."/>
            <person name="Maclea K.S."/>
        </authorList>
    </citation>
    <scope>NUCLEOTIDE SEQUENCE [LARGE SCALE GENOMIC DNA]</scope>
    <source>
        <strain evidence="4 5">ATCC 49844</strain>
    </source>
</reference>
<feature type="repeat" description="TPR" evidence="3">
    <location>
        <begin position="700"/>
        <end position="733"/>
    </location>
</feature>
<dbReference type="Pfam" id="PF00515">
    <property type="entry name" value="TPR_1"/>
    <property type="match status" value="1"/>
</dbReference>
<dbReference type="PANTHER" id="PTHR44858:SF1">
    <property type="entry name" value="UDP-N-ACETYLGLUCOSAMINE--PEPTIDE N-ACETYLGLUCOSAMINYLTRANSFERASE SPINDLY-RELATED"/>
    <property type="match status" value="1"/>
</dbReference>
<gene>
    <name evidence="4" type="ORF">LWC34_51055</name>
</gene>
<evidence type="ECO:0000313" key="5">
    <source>
        <dbReference type="Proteomes" id="UP001521150"/>
    </source>
</evidence>
<evidence type="ECO:0000256" key="1">
    <source>
        <dbReference type="ARBA" id="ARBA00022737"/>
    </source>
</evidence>
<dbReference type="SUPFAM" id="SSF52540">
    <property type="entry name" value="P-loop containing nucleoside triphosphate hydrolases"/>
    <property type="match status" value="1"/>
</dbReference>
<dbReference type="PROSITE" id="PS50293">
    <property type="entry name" value="TPR_REGION"/>
    <property type="match status" value="2"/>
</dbReference>
<evidence type="ECO:0000256" key="2">
    <source>
        <dbReference type="ARBA" id="ARBA00022803"/>
    </source>
</evidence>
<organism evidence="4 5">
    <name type="scientific">Kibdelosporangium philippinense</name>
    <dbReference type="NCBI Taxonomy" id="211113"/>
    <lineage>
        <taxon>Bacteria</taxon>
        <taxon>Bacillati</taxon>
        <taxon>Actinomycetota</taxon>
        <taxon>Actinomycetes</taxon>
        <taxon>Pseudonocardiales</taxon>
        <taxon>Pseudonocardiaceae</taxon>
        <taxon>Kibdelosporangium</taxon>
    </lineage>
</organism>
<evidence type="ECO:0000313" key="4">
    <source>
        <dbReference type="EMBL" id="MCE7011091.1"/>
    </source>
</evidence>
<sequence>MGQPKKKMSLQHIVKQRQEAGFVGREDRLIEFRANLDLPIVDRRFLFNIHGDAGVGKTFLIHQLRRIAEQRGTRCAYLDESCYDVPEALAAIAADFARSGVHLSRFERRYATYRQRRHELDVDPQTPAGLTHVFTKGVFRVGLHSAKLVPVVGAATELVDPAAAAEQLDRFRAFLGRKFRGPDDVTLVLSPAEALTPVFVEDLYDVAQDQTVALFIDTYERTGTFLDSWFLDLLAAKYGELPADLVLVIAGRSPLDAGNWSSYHSIIADVPLTPFTDTEARMFLARQNVVDTQVVDVILQLSGRLPLLVAMLAEGKPSNLADIGGRTGDAVERFLKWETDERRRATALAGALPRRLNEDLLAAVCDGGSLFDWLRCQPFIAETAGGWQYHDVARMSMVRFQRSTSPQLWRAQHRRLAEYYRVERATCGVADEDGWADPAWQDQLVEESYHRLCGDGAAALPAALSQFVFALNDGTTSARRWIDTMVAAGRDSDSDAVQGWGARLSANLSDQVGLLTTLLESGELESAAYREGLLLRGDAYRRAERFLLAIADFDKVLSRNPDSSAALARRGEVHWSTGSYENALIDFTRAIELDPKYGWAVASRAYLNWWLGRYETALGDFKRALELNPGYHWSVTLPGDIYRRIGRSKETLAKAQRMPGFDVSDAFAALGRGEIYWLMGRNEDALGEFDSIVKREPNFARAISNRGETLFLLGRYSEAIVDVNRAIELDPDSSYQQFLRGALITLQGQQELGRAEIRKAIDVVGRESRREPAEVLHLCHLTVYLAALGEWSEARNQLRTFLGRSRVPWFAAHALFDLRQLFHLPEICRDNVVELIEEVERSGSLG</sequence>
<dbReference type="SMART" id="SM00028">
    <property type="entry name" value="TPR"/>
    <property type="match status" value="5"/>
</dbReference>
<dbReference type="EMBL" id="JAJVCN010000004">
    <property type="protein sequence ID" value="MCE7011091.1"/>
    <property type="molecule type" value="Genomic_DNA"/>
</dbReference>
<dbReference type="RefSeq" id="WP_233733429.1">
    <property type="nucleotide sequence ID" value="NZ_JAJVCN010000004.1"/>
</dbReference>
<accession>A0ABS8ZTQ5</accession>
<dbReference type="SUPFAM" id="SSF48439">
    <property type="entry name" value="Protein prenylyltransferase"/>
    <property type="match status" value="1"/>
</dbReference>
<keyword evidence="2 3" id="KW-0802">TPR repeat</keyword>
<dbReference type="Gene3D" id="1.25.40.10">
    <property type="entry name" value="Tetratricopeptide repeat domain"/>
    <property type="match status" value="2"/>
</dbReference>
<dbReference type="PROSITE" id="PS50005">
    <property type="entry name" value="TPR"/>
    <property type="match status" value="3"/>
</dbReference>
<dbReference type="Pfam" id="PF13432">
    <property type="entry name" value="TPR_16"/>
    <property type="match status" value="1"/>
</dbReference>